<dbReference type="RefSeq" id="WP_290260707.1">
    <property type="nucleotide sequence ID" value="NZ_JAUFQG010000004.1"/>
</dbReference>
<dbReference type="InterPro" id="IPR002686">
    <property type="entry name" value="Transposase_17"/>
</dbReference>
<dbReference type="Proteomes" id="UP001595840">
    <property type="component" value="Unassembled WGS sequence"/>
</dbReference>
<dbReference type="EMBL" id="JBHSCX010000011">
    <property type="protein sequence ID" value="MFC4362834.1"/>
    <property type="molecule type" value="Genomic_DNA"/>
</dbReference>
<proteinExistence type="predicted"/>
<protein>
    <submittedName>
        <fullName evidence="2">Transposase</fullName>
    </submittedName>
</protein>
<organism evidence="2 3">
    <name type="scientific">Simiduia curdlanivorans</name>
    <dbReference type="NCBI Taxonomy" id="1492769"/>
    <lineage>
        <taxon>Bacteria</taxon>
        <taxon>Pseudomonadati</taxon>
        <taxon>Pseudomonadota</taxon>
        <taxon>Gammaproteobacteria</taxon>
        <taxon>Cellvibrionales</taxon>
        <taxon>Cellvibrionaceae</taxon>
        <taxon>Simiduia</taxon>
    </lineage>
</organism>
<dbReference type="PANTHER" id="PTHR34322:SF2">
    <property type="entry name" value="TRANSPOSASE IS200-LIKE DOMAIN-CONTAINING PROTEIN"/>
    <property type="match status" value="1"/>
</dbReference>
<evidence type="ECO:0000313" key="2">
    <source>
        <dbReference type="EMBL" id="MFC4362834.1"/>
    </source>
</evidence>
<dbReference type="Gene3D" id="3.30.70.1290">
    <property type="entry name" value="Transposase IS200-like"/>
    <property type="match status" value="1"/>
</dbReference>
<dbReference type="InterPro" id="IPR036515">
    <property type="entry name" value="Transposase_17_sf"/>
</dbReference>
<sequence>MARLPRLCLPNIPQHIIQRGNNRQVCFGGEDDFAAYAHWLEEYAVKYQVAVHGWVFMTNHVHLLVTPQTPTGVSQMMQTLGRHYVRHFNYTYRRTGTLWEGRFKSCVVSAEQYFLTCLRYIELNPVRAGMVEQPADYRWSSYHANGLGRRIKLWSPHEVYQRLGSTVKARTTAYQSLFATHLELHDLDAIRTAANQGMALGNDRFKQEIESLAGRRVTSEKRGPKPKR</sequence>
<reference evidence="3" key="1">
    <citation type="journal article" date="2019" name="Int. J. Syst. Evol. Microbiol.">
        <title>The Global Catalogue of Microorganisms (GCM) 10K type strain sequencing project: providing services to taxonomists for standard genome sequencing and annotation.</title>
        <authorList>
            <consortium name="The Broad Institute Genomics Platform"/>
            <consortium name="The Broad Institute Genome Sequencing Center for Infectious Disease"/>
            <person name="Wu L."/>
            <person name="Ma J."/>
        </authorList>
    </citation>
    <scope>NUCLEOTIDE SEQUENCE [LARGE SCALE GENOMIC DNA]</scope>
    <source>
        <strain evidence="3">CECT 8570</strain>
    </source>
</reference>
<feature type="domain" description="Transposase IS200-like" evidence="1">
    <location>
        <begin position="9"/>
        <end position="124"/>
    </location>
</feature>
<comment type="caution">
    <text evidence="2">The sequence shown here is derived from an EMBL/GenBank/DDBJ whole genome shotgun (WGS) entry which is preliminary data.</text>
</comment>
<dbReference type="SMART" id="SM01321">
    <property type="entry name" value="Y1_Tnp"/>
    <property type="match status" value="1"/>
</dbReference>
<accession>A0ABV8V5U3</accession>
<dbReference type="PANTHER" id="PTHR34322">
    <property type="entry name" value="TRANSPOSASE, Y1_TNP DOMAIN-CONTAINING"/>
    <property type="match status" value="1"/>
</dbReference>
<gene>
    <name evidence="2" type="ORF">ACFOX3_11015</name>
</gene>
<name>A0ABV8V5U3_9GAMM</name>
<evidence type="ECO:0000259" key="1">
    <source>
        <dbReference type="SMART" id="SM01321"/>
    </source>
</evidence>
<dbReference type="Pfam" id="PF01797">
    <property type="entry name" value="Y1_Tnp"/>
    <property type="match status" value="1"/>
</dbReference>
<evidence type="ECO:0000313" key="3">
    <source>
        <dbReference type="Proteomes" id="UP001595840"/>
    </source>
</evidence>
<keyword evidence="3" id="KW-1185">Reference proteome</keyword>
<dbReference type="SUPFAM" id="SSF143422">
    <property type="entry name" value="Transposase IS200-like"/>
    <property type="match status" value="1"/>
</dbReference>